<keyword evidence="5 6" id="KW-0472">Membrane</keyword>
<dbReference type="InterPro" id="IPR007267">
    <property type="entry name" value="GtrA_DPMS_TM"/>
</dbReference>
<keyword evidence="4 6" id="KW-1133">Transmembrane helix</keyword>
<dbReference type="PANTHER" id="PTHR38459">
    <property type="entry name" value="PROPHAGE BACTOPRENOL-LINKED GLUCOSE TRANSLOCASE HOMOLOG"/>
    <property type="match status" value="1"/>
</dbReference>
<dbReference type="PANTHER" id="PTHR38459:SF1">
    <property type="entry name" value="PROPHAGE BACTOPRENOL-LINKED GLUCOSE TRANSLOCASE HOMOLOG"/>
    <property type="match status" value="1"/>
</dbReference>
<evidence type="ECO:0000313" key="8">
    <source>
        <dbReference type="EMBL" id="KKR32223.1"/>
    </source>
</evidence>
<protein>
    <recommendedName>
        <fullName evidence="7">GtrA/DPMS transmembrane domain-containing protein</fullName>
    </recommendedName>
</protein>
<comment type="subcellular location">
    <subcellularLocation>
        <location evidence="1">Membrane</location>
        <topology evidence="1">Multi-pass membrane protein</topology>
    </subcellularLocation>
</comment>
<feature type="transmembrane region" description="Helical" evidence="6">
    <location>
        <begin position="76"/>
        <end position="96"/>
    </location>
</feature>
<feature type="transmembrane region" description="Helical" evidence="6">
    <location>
        <begin position="12"/>
        <end position="31"/>
    </location>
</feature>
<evidence type="ECO:0000256" key="6">
    <source>
        <dbReference type="SAM" id="Phobius"/>
    </source>
</evidence>
<sequence>MEKTKKYHNFFKFLVSGGTAALISFSILYVLTDIFGFWYLISSIIAFLIAVIFNFIVQKNWTFKADQARESKNQLILFLVISLINLVINSLGMFFLVEKLRLWYMLAQFFLTGAQAIVNYFVYKGVVFKEKV</sequence>
<feature type="transmembrane region" description="Helical" evidence="6">
    <location>
        <begin position="102"/>
        <end position="123"/>
    </location>
</feature>
<name>A0A0G0PWE2_9BACT</name>
<feature type="transmembrane region" description="Helical" evidence="6">
    <location>
        <begin position="37"/>
        <end position="56"/>
    </location>
</feature>
<evidence type="ECO:0000313" key="9">
    <source>
        <dbReference type="Proteomes" id="UP000034137"/>
    </source>
</evidence>
<proteinExistence type="inferred from homology"/>
<dbReference type="EMBL" id="LBXO01000039">
    <property type="protein sequence ID" value="KKR32223.1"/>
    <property type="molecule type" value="Genomic_DNA"/>
</dbReference>
<evidence type="ECO:0000259" key="7">
    <source>
        <dbReference type="Pfam" id="PF04138"/>
    </source>
</evidence>
<dbReference type="GO" id="GO:0005886">
    <property type="term" value="C:plasma membrane"/>
    <property type="evidence" value="ECO:0007669"/>
    <property type="project" value="TreeGrafter"/>
</dbReference>
<comment type="caution">
    <text evidence="8">The sequence shown here is derived from an EMBL/GenBank/DDBJ whole genome shotgun (WGS) entry which is preliminary data.</text>
</comment>
<evidence type="ECO:0000256" key="4">
    <source>
        <dbReference type="ARBA" id="ARBA00022989"/>
    </source>
</evidence>
<evidence type="ECO:0000256" key="2">
    <source>
        <dbReference type="ARBA" id="ARBA00009399"/>
    </source>
</evidence>
<dbReference type="InterPro" id="IPR051401">
    <property type="entry name" value="GtrA_CellWall_Glycosyl"/>
</dbReference>
<organism evidence="8 9">
    <name type="scientific">Candidatus Falkowbacteria bacterium GW2011_GWF2_39_8</name>
    <dbReference type="NCBI Taxonomy" id="1618642"/>
    <lineage>
        <taxon>Bacteria</taxon>
        <taxon>Candidatus Falkowiibacteriota</taxon>
    </lineage>
</organism>
<evidence type="ECO:0000256" key="5">
    <source>
        <dbReference type="ARBA" id="ARBA00023136"/>
    </source>
</evidence>
<accession>A0A0G0PWE2</accession>
<dbReference type="AlphaFoldDB" id="A0A0G0PWE2"/>
<comment type="similarity">
    <text evidence="2">Belongs to the GtrA family.</text>
</comment>
<dbReference type="Pfam" id="PF04138">
    <property type="entry name" value="GtrA_DPMS_TM"/>
    <property type="match status" value="1"/>
</dbReference>
<keyword evidence="3 6" id="KW-0812">Transmembrane</keyword>
<evidence type="ECO:0000256" key="3">
    <source>
        <dbReference type="ARBA" id="ARBA00022692"/>
    </source>
</evidence>
<reference evidence="8 9" key="1">
    <citation type="journal article" date="2015" name="Nature">
        <title>rRNA introns, odd ribosomes, and small enigmatic genomes across a large radiation of phyla.</title>
        <authorList>
            <person name="Brown C.T."/>
            <person name="Hug L.A."/>
            <person name="Thomas B.C."/>
            <person name="Sharon I."/>
            <person name="Castelle C.J."/>
            <person name="Singh A."/>
            <person name="Wilkins M.J."/>
            <person name="Williams K.H."/>
            <person name="Banfield J.F."/>
        </authorList>
    </citation>
    <scope>NUCLEOTIDE SEQUENCE [LARGE SCALE GENOMIC DNA]</scope>
</reference>
<feature type="domain" description="GtrA/DPMS transmembrane" evidence="7">
    <location>
        <begin position="12"/>
        <end position="128"/>
    </location>
</feature>
<dbReference type="GO" id="GO:0000271">
    <property type="term" value="P:polysaccharide biosynthetic process"/>
    <property type="evidence" value="ECO:0007669"/>
    <property type="project" value="InterPro"/>
</dbReference>
<evidence type="ECO:0000256" key="1">
    <source>
        <dbReference type="ARBA" id="ARBA00004141"/>
    </source>
</evidence>
<gene>
    <name evidence="8" type="ORF">UT64_C0039G0002</name>
</gene>
<dbReference type="Proteomes" id="UP000034137">
    <property type="component" value="Unassembled WGS sequence"/>
</dbReference>